<comment type="caution">
    <text evidence="1">The sequence shown here is derived from an EMBL/GenBank/DDBJ whole genome shotgun (WGS) entry which is preliminary data.</text>
</comment>
<name>A0AAD6ZIV4_9AGAR</name>
<organism evidence="1 2">
    <name type="scientific">Mycena albidolilacea</name>
    <dbReference type="NCBI Taxonomy" id="1033008"/>
    <lineage>
        <taxon>Eukaryota</taxon>
        <taxon>Fungi</taxon>
        <taxon>Dikarya</taxon>
        <taxon>Basidiomycota</taxon>
        <taxon>Agaricomycotina</taxon>
        <taxon>Agaricomycetes</taxon>
        <taxon>Agaricomycetidae</taxon>
        <taxon>Agaricales</taxon>
        <taxon>Marasmiineae</taxon>
        <taxon>Mycenaceae</taxon>
        <taxon>Mycena</taxon>
    </lineage>
</organism>
<dbReference type="Proteomes" id="UP001218218">
    <property type="component" value="Unassembled WGS sequence"/>
</dbReference>
<evidence type="ECO:0000313" key="1">
    <source>
        <dbReference type="EMBL" id="KAJ7325553.1"/>
    </source>
</evidence>
<reference evidence="1" key="1">
    <citation type="submission" date="2023-03" db="EMBL/GenBank/DDBJ databases">
        <title>Massive genome expansion in bonnet fungi (Mycena s.s.) driven by repeated elements and novel gene families across ecological guilds.</title>
        <authorList>
            <consortium name="Lawrence Berkeley National Laboratory"/>
            <person name="Harder C.B."/>
            <person name="Miyauchi S."/>
            <person name="Viragh M."/>
            <person name="Kuo A."/>
            <person name="Thoen E."/>
            <person name="Andreopoulos B."/>
            <person name="Lu D."/>
            <person name="Skrede I."/>
            <person name="Drula E."/>
            <person name="Henrissat B."/>
            <person name="Morin E."/>
            <person name="Kohler A."/>
            <person name="Barry K."/>
            <person name="LaButti K."/>
            <person name="Morin E."/>
            <person name="Salamov A."/>
            <person name="Lipzen A."/>
            <person name="Mereny Z."/>
            <person name="Hegedus B."/>
            <person name="Baldrian P."/>
            <person name="Stursova M."/>
            <person name="Weitz H."/>
            <person name="Taylor A."/>
            <person name="Grigoriev I.V."/>
            <person name="Nagy L.G."/>
            <person name="Martin F."/>
            <person name="Kauserud H."/>
        </authorList>
    </citation>
    <scope>NUCLEOTIDE SEQUENCE</scope>
    <source>
        <strain evidence="1">CBHHK002</strain>
    </source>
</reference>
<dbReference type="EMBL" id="JARIHO010000044">
    <property type="protein sequence ID" value="KAJ7325553.1"/>
    <property type="molecule type" value="Genomic_DNA"/>
</dbReference>
<protein>
    <submittedName>
        <fullName evidence="1">Uncharacterized protein</fullName>
    </submittedName>
</protein>
<gene>
    <name evidence="1" type="ORF">DFH08DRAFT_1085210</name>
</gene>
<proteinExistence type="predicted"/>
<dbReference type="AlphaFoldDB" id="A0AAD6ZIV4"/>
<evidence type="ECO:0000313" key="2">
    <source>
        <dbReference type="Proteomes" id="UP001218218"/>
    </source>
</evidence>
<sequence>MFGDATIEFAIDFLDLLSSCRLVKFHVGTIVPATKLTTRRFYAALSTHLNHFALDILYVGLAESDYSEMEMPPALASYFIIGHILAALFCFGNLTEITLARPLDLISTTAPSQICMSLYGLRLLSKYCLELTFLHITFDTSTVPPFDQSDNIISQSSLANLDVALSPITDPFLVAQFMARFFPNLTKIYTFDESRWNAGGFFSTNYLDDKEIAEHPTEYALFTRKEVEGMLPNSKGAPK</sequence>
<accession>A0AAD6ZIV4</accession>
<keyword evidence="2" id="KW-1185">Reference proteome</keyword>